<keyword evidence="1" id="KW-0732">Signal</keyword>
<feature type="domain" description="Gingipain" evidence="2">
    <location>
        <begin position="528"/>
        <end position="888"/>
    </location>
</feature>
<evidence type="ECO:0000256" key="1">
    <source>
        <dbReference type="ARBA" id="ARBA00022729"/>
    </source>
</evidence>
<organism evidence="3 4">
    <name type="scientific">Maribellus comscasis</name>
    <dbReference type="NCBI Taxonomy" id="2681766"/>
    <lineage>
        <taxon>Bacteria</taxon>
        <taxon>Pseudomonadati</taxon>
        <taxon>Bacteroidota</taxon>
        <taxon>Bacteroidia</taxon>
        <taxon>Marinilabiliales</taxon>
        <taxon>Prolixibacteraceae</taxon>
        <taxon>Maribellus</taxon>
    </lineage>
</organism>
<dbReference type="NCBIfam" id="NF033707">
    <property type="entry name" value="T9SS_sortase"/>
    <property type="match status" value="1"/>
</dbReference>
<evidence type="ECO:0000313" key="3">
    <source>
        <dbReference type="EMBL" id="QGY45327.1"/>
    </source>
</evidence>
<sequence>MKRYLLLFTIFIVGFSANDVQSEFIVLNWSNLSAGNTSAGGRIDYTFENAVYFPENRGLPSFSKIYAQPNSKSRFRFIIENLRFEEIENDFRENVFNNVPTEVKIATQELKSRETLKTEVTVLPFKREGDKLFRLTGFSLKKIPVRNRKTAIVSANEWKSQSVLSAGKWIKVKTAGKGVYKLPYSRLTEWGFSNPSNVKVYGSGGRQLSERTEEITYDDLIQNTIWTDENDSENCLFFYEPGNIEWTLNSEGEYFEHNNHDYAVNGFFFLTDDVGSGKTPQMAEEITETPTHYVSASDAYTLYEKNSLNLISSGKQWFGEKFSHNQTRNFTIELPGINNTKEAYLKINAAARSYQSSKMRVKAKSVTLDEFSFSEVDTDDAVDTYAGENSSGILFDIDSEDLEVALTFVGSNANAVAWLDYIEVNYSQDLNLDEGALFFRNLASAGTGNIAEFEIQTPSSTSRVFDVTDMNNIVEVPVKISGSQMTIRATSDDLKEYVAFNPEGDFQEPELVGDVENQNLHALSTPEFLIITHPSFLSAANELAEFHESYDGLNTEVVVSTKVYNEFSSGHFDATGIRNFIKMFYDRGNTLKYVLLFGDGSFDNKNINAENLNFIPTYQSLNSLNPVGSFVTDDYFVLLDEGESVYDGAVDLGIGRIPASTLLQAQTVVDKIKNYHSTQALGNWRNVICFIGDDEDGNIHMGDSEKLAGLVNENHKEFITDKVYFDAFVQETSTSGERYPDVTDAINKRVQDGVLVLNYVGHANERFLADEHVLDVSNINSWSNENNLPIFVTATCEFSRFDSEEMSAGEYVLFNSSGGGIGLFSTTRLVISGPNYLLSRSFYNHVFERDENGVHYRMGDIMRLAKINTSNTTNKRNFSLLADPALKLSYPEYKVVTTAVNNQDATANPDTIGALQKITVSGYISDYEGEKLQSFSGEIIPTVFDKAIEMETLGNAGETPMEFEVQENVIYKGVASVTNGEFSFSFVVPKDISYNLGKGKIVYYADNGETDAHGAFENFVIGGTDNQIEDNQGPDIQLYMDSEEFASGDETSKNPALLAFLSDENGINTAGTGIGHDITAVLDDDYSSVYVLNNYYQANTDDYTSGVVKYPFSNLDQGMHTLKLKAWDVANNSSEVEIEFFVSGGFVISGVSNYPNPMTDYTYFVFEHNQSGSTFEILIEVFDIQGRRIDYFETEAGSNGLVSNPIPWDLSELKLEARDGIYFYKLTARNEDGVIASKSGKLIISY</sequence>
<name>A0A6I6JYK7_9BACT</name>
<accession>A0A6I6JYK7</accession>
<keyword evidence="4" id="KW-1185">Reference proteome</keyword>
<dbReference type="EMBL" id="CP046401">
    <property type="protein sequence ID" value="QGY45327.1"/>
    <property type="molecule type" value="Genomic_DNA"/>
</dbReference>
<dbReference type="GO" id="GO:0008234">
    <property type="term" value="F:cysteine-type peptidase activity"/>
    <property type="evidence" value="ECO:0007669"/>
    <property type="project" value="InterPro"/>
</dbReference>
<dbReference type="InterPro" id="IPR001769">
    <property type="entry name" value="Gingipain"/>
</dbReference>
<dbReference type="Proteomes" id="UP000428260">
    <property type="component" value="Chromosome"/>
</dbReference>
<dbReference type="Pfam" id="PF01364">
    <property type="entry name" value="Peptidase_C25"/>
    <property type="match status" value="1"/>
</dbReference>
<dbReference type="NCBIfam" id="TIGR04183">
    <property type="entry name" value="Por_Secre_tail"/>
    <property type="match status" value="1"/>
</dbReference>
<dbReference type="InterPro" id="IPR026444">
    <property type="entry name" value="Secre_tail"/>
</dbReference>
<reference evidence="3 4" key="1">
    <citation type="submission" date="2019-11" db="EMBL/GenBank/DDBJ databases">
        <authorList>
            <person name="Zheng R.K."/>
            <person name="Sun C.M."/>
        </authorList>
    </citation>
    <scope>NUCLEOTIDE SEQUENCE [LARGE SCALE GENOMIC DNA]</scope>
    <source>
        <strain evidence="3 4">WC007</strain>
    </source>
</reference>
<gene>
    <name evidence="3" type="primary">porU</name>
    <name evidence="3" type="ORF">GM418_17095</name>
</gene>
<dbReference type="KEGG" id="mcos:GM418_17095"/>
<dbReference type="CDD" id="cd02258">
    <property type="entry name" value="Peptidase_C25_N"/>
    <property type="match status" value="1"/>
</dbReference>
<dbReference type="InterPro" id="IPR029031">
    <property type="entry name" value="Gingipain_N_sf"/>
</dbReference>
<dbReference type="AlphaFoldDB" id="A0A6I6JYK7"/>
<proteinExistence type="predicted"/>
<dbReference type="RefSeq" id="WP_158868471.1">
    <property type="nucleotide sequence ID" value="NZ_CP046401.1"/>
</dbReference>
<protein>
    <submittedName>
        <fullName evidence="3">Type IX secretion system sortase PorU</fullName>
    </submittedName>
</protein>
<dbReference type="GO" id="GO:0006508">
    <property type="term" value="P:proteolysis"/>
    <property type="evidence" value="ECO:0007669"/>
    <property type="project" value="InterPro"/>
</dbReference>
<dbReference type="Gene3D" id="3.40.50.1460">
    <property type="match status" value="1"/>
</dbReference>
<dbReference type="InterPro" id="IPR029030">
    <property type="entry name" value="Caspase-like_dom_sf"/>
</dbReference>
<evidence type="ECO:0000313" key="4">
    <source>
        <dbReference type="Proteomes" id="UP000428260"/>
    </source>
</evidence>
<evidence type="ECO:0000259" key="2">
    <source>
        <dbReference type="Pfam" id="PF01364"/>
    </source>
</evidence>
<dbReference type="SUPFAM" id="SSF52129">
    <property type="entry name" value="Caspase-like"/>
    <property type="match status" value="1"/>
</dbReference>
<dbReference type="Gene3D" id="3.40.50.10390">
    <property type="entry name" value="Gingipain r, domain 1"/>
    <property type="match status" value="1"/>
</dbReference>